<name>A0AAV1ZTV1_9ARAC</name>
<comment type="caution">
    <text evidence="1">The sequence shown here is derived from an EMBL/GenBank/DDBJ whole genome shotgun (WGS) entry which is preliminary data.</text>
</comment>
<organism evidence="1 2">
    <name type="scientific">Larinioides sclopetarius</name>
    <dbReference type="NCBI Taxonomy" id="280406"/>
    <lineage>
        <taxon>Eukaryota</taxon>
        <taxon>Metazoa</taxon>
        <taxon>Ecdysozoa</taxon>
        <taxon>Arthropoda</taxon>
        <taxon>Chelicerata</taxon>
        <taxon>Arachnida</taxon>
        <taxon>Araneae</taxon>
        <taxon>Araneomorphae</taxon>
        <taxon>Entelegynae</taxon>
        <taxon>Araneoidea</taxon>
        <taxon>Araneidae</taxon>
        <taxon>Larinioides</taxon>
    </lineage>
</organism>
<evidence type="ECO:0000313" key="1">
    <source>
        <dbReference type="EMBL" id="CAL1275275.1"/>
    </source>
</evidence>
<dbReference type="InterPro" id="IPR016171">
    <property type="entry name" value="Vanillyl_alc_oxidase_C-sub2"/>
</dbReference>
<dbReference type="Gene3D" id="1.10.45.10">
    <property type="entry name" value="Vanillyl-alcohol Oxidase, Chain A, domain 4"/>
    <property type="match status" value="1"/>
</dbReference>
<keyword evidence="2" id="KW-1185">Reference proteome</keyword>
<dbReference type="AlphaFoldDB" id="A0AAV1ZTV1"/>
<sequence>MMQTVSDTGLEMLQAVKSSVNPSNIFASSNLLDAMKIQSSL</sequence>
<proteinExistence type="predicted"/>
<gene>
    <name evidence="1" type="ORF">LARSCL_LOCUS7985</name>
</gene>
<reference evidence="1 2" key="1">
    <citation type="submission" date="2024-04" db="EMBL/GenBank/DDBJ databases">
        <authorList>
            <person name="Rising A."/>
            <person name="Reimegard J."/>
            <person name="Sonavane S."/>
            <person name="Akerstrom W."/>
            <person name="Nylinder S."/>
            <person name="Hedman E."/>
            <person name="Kallberg Y."/>
        </authorList>
    </citation>
    <scope>NUCLEOTIDE SEQUENCE [LARGE SCALE GENOMIC DNA]</scope>
</reference>
<evidence type="ECO:0000313" key="2">
    <source>
        <dbReference type="Proteomes" id="UP001497382"/>
    </source>
</evidence>
<protein>
    <submittedName>
        <fullName evidence="1">Uncharacterized protein</fullName>
    </submittedName>
</protein>
<dbReference type="Proteomes" id="UP001497382">
    <property type="component" value="Unassembled WGS sequence"/>
</dbReference>
<dbReference type="EMBL" id="CAXIEN010000084">
    <property type="protein sequence ID" value="CAL1275275.1"/>
    <property type="molecule type" value="Genomic_DNA"/>
</dbReference>
<accession>A0AAV1ZTV1</accession>